<evidence type="ECO:0000256" key="1">
    <source>
        <dbReference type="SAM" id="Phobius"/>
    </source>
</evidence>
<geneLocation type="mitochondrion" evidence="2"/>
<dbReference type="RefSeq" id="YP_010999050.1">
    <property type="nucleotide sequence ID" value="NC_085166.1"/>
</dbReference>
<keyword evidence="1" id="KW-1133">Transmembrane helix</keyword>
<protein>
    <submittedName>
        <fullName evidence="2">NADH dehydrogenase subunit 4L</fullName>
    </submittedName>
</protein>
<dbReference type="Gene3D" id="1.10.287.3510">
    <property type="match status" value="1"/>
</dbReference>
<keyword evidence="2" id="KW-0496">Mitochondrion</keyword>
<dbReference type="CTD" id="4539"/>
<dbReference type="GeneID" id="87692703"/>
<dbReference type="EMBL" id="LR877884">
    <property type="protein sequence ID" value="CAD5105725.1"/>
    <property type="molecule type" value="Genomic_DNA"/>
</dbReference>
<sequence>MMNFKETMMPLFMVLMLTFLYVFNKYHVFNNLIIAEFIVISILFYIFKMIFLMKMENYTVMFILIIMITESVLGLSLMVNLIRTHSNDFMKSMTIIKF</sequence>
<feature type="transmembrane region" description="Helical" evidence="1">
    <location>
        <begin position="7"/>
        <end position="23"/>
    </location>
</feature>
<dbReference type="AlphaFoldDB" id="A0A7G2CVG4"/>
<name>A0A7G2CVG4_9HEMI</name>
<reference evidence="2" key="1">
    <citation type="submission" date="2020-08" db="EMBL/GenBank/DDBJ databases">
        <authorList>
            <person name="Santos-Garcia D."/>
            <person name="Santos-Garcia D."/>
            <person name="Santos-Garcia D."/>
        </authorList>
    </citation>
    <scope>NUCLEOTIDE SEQUENCE [LARGE SCALE GENOMIC DNA]</scope>
</reference>
<gene>
    <name evidence="2" type="primary">ND4L</name>
    <name evidence="2" type="ORF">MTPEMO_0006</name>
</gene>
<keyword evidence="1" id="KW-0812">Transmembrane</keyword>
<accession>A0A7G2CVG4</accession>
<keyword evidence="1" id="KW-0472">Membrane</keyword>
<proteinExistence type="predicted"/>
<feature type="transmembrane region" description="Helical" evidence="1">
    <location>
        <begin position="59"/>
        <end position="82"/>
    </location>
</feature>
<feature type="transmembrane region" description="Helical" evidence="1">
    <location>
        <begin position="29"/>
        <end position="47"/>
    </location>
</feature>
<evidence type="ECO:0000313" key="2">
    <source>
        <dbReference type="EMBL" id="CAD5105725.1"/>
    </source>
</evidence>
<organism evidence="2">
    <name type="scientific">Pealius mori</name>
    <dbReference type="NCBI Taxonomy" id="1453199"/>
    <lineage>
        <taxon>Eukaryota</taxon>
        <taxon>Metazoa</taxon>
        <taxon>Ecdysozoa</taxon>
        <taxon>Arthropoda</taxon>
        <taxon>Hexapoda</taxon>
        <taxon>Insecta</taxon>
        <taxon>Pterygota</taxon>
        <taxon>Neoptera</taxon>
        <taxon>Paraneoptera</taxon>
        <taxon>Hemiptera</taxon>
        <taxon>Sternorrhyncha</taxon>
        <taxon>Aleyrodoidea</taxon>
        <taxon>Aleyrodidae</taxon>
        <taxon>Aleyrodinae</taxon>
        <taxon>Pealius</taxon>
    </lineage>
</organism>